<dbReference type="Proteomes" id="UP000244224">
    <property type="component" value="Unassembled WGS sequence"/>
</dbReference>
<comment type="caution">
    <text evidence="2">The sequence shown here is derived from an EMBL/GenBank/DDBJ whole genome shotgun (WGS) entry which is preliminary data.</text>
</comment>
<feature type="region of interest" description="Disordered" evidence="1">
    <location>
        <begin position="197"/>
        <end position="216"/>
    </location>
</feature>
<gene>
    <name evidence="2" type="ORF">C8N34_102130</name>
</gene>
<evidence type="ECO:0000313" key="2">
    <source>
        <dbReference type="EMBL" id="PTX52351.1"/>
    </source>
</evidence>
<accession>A0A2T6B8E5</accession>
<proteinExistence type="predicted"/>
<name>A0A2T6B8E5_9RHOB</name>
<dbReference type="EMBL" id="QBKP01000002">
    <property type="protein sequence ID" value="PTX52351.1"/>
    <property type="molecule type" value="Genomic_DNA"/>
</dbReference>
<dbReference type="AlphaFoldDB" id="A0A2T6B8E5"/>
<dbReference type="GO" id="GO:0016740">
    <property type="term" value="F:transferase activity"/>
    <property type="evidence" value="ECO:0007669"/>
    <property type="project" value="UniProtKB-KW"/>
</dbReference>
<keyword evidence="2" id="KW-0808">Transferase</keyword>
<protein>
    <submittedName>
        <fullName evidence="2">Transferase family hexapeptide repeat protein</fullName>
    </submittedName>
</protein>
<evidence type="ECO:0000256" key="1">
    <source>
        <dbReference type="SAM" id="MobiDB-lite"/>
    </source>
</evidence>
<dbReference type="RefSeq" id="WP_158640471.1">
    <property type="nucleotide sequence ID" value="NZ_QBKP01000002.1"/>
</dbReference>
<organism evidence="2 3">
    <name type="scientific">Gemmobacter caeni</name>
    <dbReference type="NCBI Taxonomy" id="589035"/>
    <lineage>
        <taxon>Bacteria</taxon>
        <taxon>Pseudomonadati</taxon>
        <taxon>Pseudomonadota</taxon>
        <taxon>Alphaproteobacteria</taxon>
        <taxon>Rhodobacterales</taxon>
        <taxon>Paracoccaceae</taxon>
        <taxon>Gemmobacter</taxon>
    </lineage>
</organism>
<dbReference type="Pfam" id="PF00132">
    <property type="entry name" value="Hexapep"/>
    <property type="match status" value="1"/>
</dbReference>
<sequence length="216" mass="23453">MRAGRVLSRLFGGPRHPRSVTVGTWTRIGEGVILGERVQLGDWSQVGDRSRIGPDSVFGPWARVGADVTIGARVRLGSHTRVQDGVTVPDDAVLGDGDLVTPDGIIPDRCGGFTTTILRGGAFISGPFGKFLVPLEESDPDELTDQMVDDHQWGRSDALEPCRCFRPPRPEEEEPAFRAVRSRQKLHRLGLWPRPAPVLIEPGGISPEESDPSPAP</sequence>
<dbReference type="SUPFAM" id="SSF51161">
    <property type="entry name" value="Trimeric LpxA-like enzymes"/>
    <property type="match status" value="1"/>
</dbReference>
<reference evidence="2 3" key="1">
    <citation type="submission" date="2018-04" db="EMBL/GenBank/DDBJ databases">
        <title>Genomic Encyclopedia of Archaeal and Bacterial Type Strains, Phase II (KMG-II): from individual species to whole genera.</title>
        <authorList>
            <person name="Goeker M."/>
        </authorList>
    </citation>
    <scope>NUCLEOTIDE SEQUENCE [LARGE SCALE GENOMIC DNA]</scope>
    <source>
        <strain evidence="2 3">DSM 21823</strain>
    </source>
</reference>
<evidence type="ECO:0000313" key="3">
    <source>
        <dbReference type="Proteomes" id="UP000244224"/>
    </source>
</evidence>
<keyword evidence="3" id="KW-1185">Reference proteome</keyword>
<dbReference type="Gene3D" id="2.160.10.10">
    <property type="entry name" value="Hexapeptide repeat proteins"/>
    <property type="match status" value="1"/>
</dbReference>
<dbReference type="InterPro" id="IPR001451">
    <property type="entry name" value="Hexapep"/>
</dbReference>
<dbReference type="InterPro" id="IPR011004">
    <property type="entry name" value="Trimer_LpxA-like_sf"/>
</dbReference>